<dbReference type="SUPFAM" id="SSF56112">
    <property type="entry name" value="Protein kinase-like (PK-like)"/>
    <property type="match status" value="1"/>
</dbReference>
<proteinExistence type="predicted"/>
<dbReference type="Pfam" id="PF00069">
    <property type="entry name" value="Pkinase"/>
    <property type="match status" value="1"/>
</dbReference>
<evidence type="ECO:0000256" key="3">
    <source>
        <dbReference type="ARBA" id="ARBA00022777"/>
    </source>
</evidence>
<feature type="binding site" evidence="5">
    <location>
        <position position="49"/>
    </location>
    <ligand>
        <name>ATP</name>
        <dbReference type="ChEBI" id="CHEBI:30616"/>
    </ligand>
</feature>
<dbReference type="CDD" id="cd14014">
    <property type="entry name" value="STKc_PknB_like"/>
    <property type="match status" value="1"/>
</dbReference>
<dbReference type="InterPro" id="IPR000719">
    <property type="entry name" value="Prot_kinase_dom"/>
</dbReference>
<feature type="region of interest" description="Disordered" evidence="6">
    <location>
        <begin position="390"/>
        <end position="505"/>
    </location>
</feature>
<dbReference type="GO" id="GO:0005524">
    <property type="term" value="F:ATP binding"/>
    <property type="evidence" value="ECO:0007669"/>
    <property type="project" value="UniProtKB-UniRule"/>
</dbReference>
<evidence type="ECO:0000313" key="8">
    <source>
        <dbReference type="EMBL" id="NOK39163.1"/>
    </source>
</evidence>
<evidence type="ECO:0000256" key="4">
    <source>
        <dbReference type="ARBA" id="ARBA00022840"/>
    </source>
</evidence>
<sequence>MTRSADGELHIDSVLRNTYKVVSVLGRGGMGSVFLAQHLRLPGKQVAVKVLRVGDHVGPDLHVRFRREAEIASRLGHPNIVEVLDFDTLEDGSPFLVLEYLRGESLADRLRRGRLSLEEVFSFTRQMGSALQTAHRAGIVHRDLKPANIFLVPTDSGGVVGERVKLLDFGISKVMSSETLQTQEAVLIGTPQYMSPEQAQGQNSRIDARTDLFALGGIVFEMISGMTPFGGGSLAQIIYRVVHEPPVSLATLMPELPENVTRAVARALEKKPENRHPDVASFIAELTGTTLQSLPETEEQIAARTFSRTKRPSGVALPSVAPSDEDALGATMAPANKGPGTGRFGADALAASDDIGFDATMAPRASGTVPFGHQPQVAGGTMGFGATQMPGSGVGSSGVALPAPGVPAQSPGSYSGQQAAQGHGTGQYVAPGSMGGQQAVPGSYGGQQAVPGSMGGQHAAPSSMGGQQAVPGSYGGQQAVPGSLPGAMVGPQGQPLAPVSMTGQPGMPGPMTLPVPVAGPPKSRVLPIAGAAALILGAVGLGWWLRPPPPVVAQPGVVNAAPPPFPPP</sequence>
<keyword evidence="3 8" id="KW-0418">Kinase</keyword>
<dbReference type="InterPro" id="IPR008271">
    <property type="entry name" value="Ser/Thr_kinase_AS"/>
</dbReference>
<dbReference type="PROSITE" id="PS00107">
    <property type="entry name" value="PROTEIN_KINASE_ATP"/>
    <property type="match status" value="1"/>
</dbReference>
<evidence type="ECO:0000259" key="7">
    <source>
        <dbReference type="PROSITE" id="PS50011"/>
    </source>
</evidence>
<feature type="domain" description="Protein kinase" evidence="7">
    <location>
        <begin position="19"/>
        <end position="287"/>
    </location>
</feature>
<dbReference type="Proteomes" id="UP000563426">
    <property type="component" value="Unassembled WGS sequence"/>
</dbReference>
<dbReference type="InterPro" id="IPR017441">
    <property type="entry name" value="Protein_kinase_ATP_BS"/>
</dbReference>
<dbReference type="Gene3D" id="3.30.200.20">
    <property type="entry name" value="Phosphorylase Kinase, domain 1"/>
    <property type="match status" value="1"/>
</dbReference>
<evidence type="ECO:0000313" key="9">
    <source>
        <dbReference type="Proteomes" id="UP000563426"/>
    </source>
</evidence>
<feature type="region of interest" description="Disordered" evidence="6">
    <location>
        <begin position="307"/>
        <end position="326"/>
    </location>
</feature>
<reference evidence="8 9" key="1">
    <citation type="submission" date="2020-05" db="EMBL/GenBank/DDBJ databases">
        <authorList>
            <person name="Whitworth D."/>
        </authorList>
    </citation>
    <scope>NUCLEOTIDE SEQUENCE [LARGE SCALE GENOMIC DNA]</scope>
    <source>
        <strain evidence="8 9">AB043B</strain>
    </source>
</reference>
<dbReference type="Gene3D" id="1.10.510.10">
    <property type="entry name" value="Transferase(Phosphotransferase) domain 1"/>
    <property type="match status" value="1"/>
</dbReference>
<dbReference type="GO" id="GO:0004674">
    <property type="term" value="F:protein serine/threonine kinase activity"/>
    <property type="evidence" value="ECO:0007669"/>
    <property type="project" value="TreeGrafter"/>
</dbReference>
<dbReference type="RefSeq" id="WP_171438545.1">
    <property type="nucleotide sequence ID" value="NZ_JABFJV010000424.1"/>
</dbReference>
<evidence type="ECO:0000256" key="6">
    <source>
        <dbReference type="SAM" id="MobiDB-lite"/>
    </source>
</evidence>
<protein>
    <submittedName>
        <fullName evidence="8">Protein kinase</fullName>
    </submittedName>
</protein>
<dbReference type="AlphaFoldDB" id="A0A7Y4KST3"/>
<dbReference type="InterPro" id="IPR011009">
    <property type="entry name" value="Kinase-like_dom_sf"/>
</dbReference>
<dbReference type="EMBL" id="JABFJV010000424">
    <property type="protein sequence ID" value="NOK39163.1"/>
    <property type="molecule type" value="Genomic_DNA"/>
</dbReference>
<evidence type="ECO:0000256" key="5">
    <source>
        <dbReference type="PROSITE-ProRule" id="PRU10141"/>
    </source>
</evidence>
<accession>A0A7Y4KST3</accession>
<organism evidence="8 9">
    <name type="scientific">Corallococcus exercitus</name>
    <dbReference type="NCBI Taxonomy" id="2316736"/>
    <lineage>
        <taxon>Bacteria</taxon>
        <taxon>Pseudomonadati</taxon>
        <taxon>Myxococcota</taxon>
        <taxon>Myxococcia</taxon>
        <taxon>Myxococcales</taxon>
        <taxon>Cystobacterineae</taxon>
        <taxon>Myxococcaceae</taxon>
        <taxon>Corallococcus</taxon>
    </lineage>
</organism>
<feature type="non-terminal residue" evidence="8">
    <location>
        <position position="568"/>
    </location>
</feature>
<dbReference type="SMART" id="SM00220">
    <property type="entry name" value="S_TKc"/>
    <property type="match status" value="1"/>
</dbReference>
<name>A0A7Y4KST3_9BACT</name>
<dbReference type="PANTHER" id="PTHR43289">
    <property type="entry name" value="MITOGEN-ACTIVATED PROTEIN KINASE KINASE KINASE 20-RELATED"/>
    <property type="match status" value="1"/>
</dbReference>
<evidence type="ECO:0000256" key="1">
    <source>
        <dbReference type="ARBA" id="ARBA00022679"/>
    </source>
</evidence>
<keyword evidence="1" id="KW-0808">Transferase</keyword>
<comment type="caution">
    <text evidence="8">The sequence shown here is derived from an EMBL/GenBank/DDBJ whole genome shotgun (WGS) entry which is preliminary data.</text>
</comment>
<dbReference type="PROSITE" id="PS00108">
    <property type="entry name" value="PROTEIN_KINASE_ST"/>
    <property type="match status" value="1"/>
</dbReference>
<keyword evidence="4 5" id="KW-0067">ATP-binding</keyword>
<gene>
    <name evidence="8" type="ORF">HMI49_38905</name>
</gene>
<keyword evidence="2 5" id="KW-0547">Nucleotide-binding</keyword>
<keyword evidence="9" id="KW-1185">Reference proteome</keyword>
<evidence type="ECO:0000256" key="2">
    <source>
        <dbReference type="ARBA" id="ARBA00022741"/>
    </source>
</evidence>
<dbReference type="PANTHER" id="PTHR43289:SF6">
    <property type="entry name" value="SERINE_THREONINE-PROTEIN KINASE NEKL-3"/>
    <property type="match status" value="1"/>
</dbReference>
<dbReference type="PROSITE" id="PS50011">
    <property type="entry name" value="PROTEIN_KINASE_DOM"/>
    <property type="match status" value="1"/>
</dbReference>